<keyword evidence="3" id="KW-1185">Reference proteome</keyword>
<sequence>MKISDYGRLLLIRRSAVSVKTEEIKRREQKKSRKKAPLPSPESPHKIDVVDAAASTVPQKYLGAGGQNRARTGGVHGLMKYGSVNYQIDATRLIHKLHSISEKNMATSLRFIALKKPSPAIFTMFLFNPERFKNLAIPIGSQPFPRAETNSLNIVYTVEPVYHLPATSVHLLVHIFSIHKIDRAIALTPVSISGPRKNV</sequence>
<protein>
    <submittedName>
        <fullName evidence="2">Uncharacterized protein</fullName>
    </submittedName>
</protein>
<proteinExistence type="predicted"/>
<reference evidence="2" key="1">
    <citation type="journal article" date="2020" name="Stud. Mycol.">
        <title>101 Dothideomycetes genomes: a test case for predicting lifestyles and emergence of pathogens.</title>
        <authorList>
            <person name="Haridas S."/>
            <person name="Albert R."/>
            <person name="Binder M."/>
            <person name="Bloem J."/>
            <person name="Labutti K."/>
            <person name="Salamov A."/>
            <person name="Andreopoulos B."/>
            <person name="Baker S."/>
            <person name="Barry K."/>
            <person name="Bills G."/>
            <person name="Bluhm B."/>
            <person name="Cannon C."/>
            <person name="Castanera R."/>
            <person name="Culley D."/>
            <person name="Daum C."/>
            <person name="Ezra D."/>
            <person name="Gonzalez J."/>
            <person name="Henrissat B."/>
            <person name="Kuo A."/>
            <person name="Liang C."/>
            <person name="Lipzen A."/>
            <person name="Lutzoni F."/>
            <person name="Magnuson J."/>
            <person name="Mondo S."/>
            <person name="Nolan M."/>
            <person name="Ohm R."/>
            <person name="Pangilinan J."/>
            <person name="Park H.-J."/>
            <person name="Ramirez L."/>
            <person name="Alfaro M."/>
            <person name="Sun H."/>
            <person name="Tritt A."/>
            <person name="Yoshinaga Y."/>
            <person name="Zwiers L.-H."/>
            <person name="Turgeon B."/>
            <person name="Goodwin S."/>
            <person name="Spatafora J."/>
            <person name="Crous P."/>
            <person name="Grigoriev I."/>
        </authorList>
    </citation>
    <scope>NUCLEOTIDE SEQUENCE</scope>
    <source>
        <strain evidence="2">CBS 123094</strain>
    </source>
</reference>
<gene>
    <name evidence="2" type="ORF">P154DRAFT_535661</name>
</gene>
<dbReference type="EMBL" id="ML977597">
    <property type="protein sequence ID" value="KAF1999198.1"/>
    <property type="molecule type" value="Genomic_DNA"/>
</dbReference>
<dbReference type="Proteomes" id="UP000799779">
    <property type="component" value="Unassembled WGS sequence"/>
</dbReference>
<organism evidence="2 3">
    <name type="scientific">Amniculicola lignicola CBS 123094</name>
    <dbReference type="NCBI Taxonomy" id="1392246"/>
    <lineage>
        <taxon>Eukaryota</taxon>
        <taxon>Fungi</taxon>
        <taxon>Dikarya</taxon>
        <taxon>Ascomycota</taxon>
        <taxon>Pezizomycotina</taxon>
        <taxon>Dothideomycetes</taxon>
        <taxon>Pleosporomycetidae</taxon>
        <taxon>Pleosporales</taxon>
        <taxon>Amniculicolaceae</taxon>
        <taxon>Amniculicola</taxon>
    </lineage>
</organism>
<evidence type="ECO:0000256" key="1">
    <source>
        <dbReference type="SAM" id="MobiDB-lite"/>
    </source>
</evidence>
<dbReference type="AlphaFoldDB" id="A0A6A5WDK4"/>
<evidence type="ECO:0000313" key="3">
    <source>
        <dbReference type="Proteomes" id="UP000799779"/>
    </source>
</evidence>
<name>A0A6A5WDK4_9PLEO</name>
<feature type="compositionally biased region" description="Basic residues" evidence="1">
    <location>
        <begin position="27"/>
        <end position="36"/>
    </location>
</feature>
<evidence type="ECO:0000313" key="2">
    <source>
        <dbReference type="EMBL" id="KAF1999198.1"/>
    </source>
</evidence>
<accession>A0A6A5WDK4</accession>
<feature type="region of interest" description="Disordered" evidence="1">
    <location>
        <begin position="23"/>
        <end position="47"/>
    </location>
</feature>